<dbReference type="PATRIC" id="fig|1032488.3.peg.1644"/>
<protein>
    <submittedName>
        <fullName evidence="2">Phage baseplate protein</fullName>
    </submittedName>
</protein>
<comment type="caution">
    <text evidence="2">The sequence shown here is derived from an EMBL/GenBank/DDBJ whole genome shotgun (WGS) entry which is preliminary data.</text>
</comment>
<accession>G4CJE8</accession>
<evidence type="ECO:0000313" key="2">
    <source>
        <dbReference type="EMBL" id="EGY51999.1"/>
    </source>
</evidence>
<evidence type="ECO:0000259" key="1">
    <source>
        <dbReference type="Pfam" id="PF04965"/>
    </source>
</evidence>
<dbReference type="EMBL" id="AGAY01000061">
    <property type="protein sequence ID" value="EGY51999.1"/>
    <property type="molecule type" value="Genomic_DNA"/>
</dbReference>
<dbReference type="Gene3D" id="3.10.450.40">
    <property type="match status" value="1"/>
</dbReference>
<evidence type="ECO:0000313" key="3">
    <source>
        <dbReference type="Proteomes" id="UP000003019"/>
    </source>
</evidence>
<dbReference type="STRING" id="1032488.HMPREF9371_1738"/>
<proteinExistence type="predicted"/>
<dbReference type="Pfam" id="PF04965">
    <property type="entry name" value="GPW_gp25"/>
    <property type="match status" value="1"/>
</dbReference>
<feature type="domain" description="IraD/Gp25-like" evidence="1">
    <location>
        <begin position="21"/>
        <end position="89"/>
    </location>
</feature>
<keyword evidence="3" id="KW-1185">Reference proteome</keyword>
<organism evidence="2 3">
    <name type="scientific">Neisseria shayeganii 871</name>
    <dbReference type="NCBI Taxonomy" id="1032488"/>
    <lineage>
        <taxon>Bacteria</taxon>
        <taxon>Pseudomonadati</taxon>
        <taxon>Pseudomonadota</taxon>
        <taxon>Betaproteobacteria</taxon>
        <taxon>Neisseriales</taxon>
        <taxon>Neisseriaceae</taxon>
        <taxon>Neisseria</taxon>
    </lineage>
</organism>
<dbReference type="RefSeq" id="WP_009119427.1">
    <property type="nucleotide sequence ID" value="NZ_JH164926.1"/>
</dbReference>
<gene>
    <name evidence="2" type="ORF">HMPREF9371_1738</name>
</gene>
<dbReference type="Proteomes" id="UP000003019">
    <property type="component" value="Unassembled WGS sequence"/>
</dbReference>
<dbReference type="HOGENOM" id="CLU_133204_2_0_4"/>
<dbReference type="SUPFAM" id="SSF160719">
    <property type="entry name" value="gpW/gp25-like"/>
    <property type="match status" value="1"/>
</dbReference>
<reference evidence="2 3" key="1">
    <citation type="submission" date="2011-05" db="EMBL/GenBank/DDBJ databases">
        <authorList>
            <person name="Muzny D."/>
            <person name="Qin X."/>
            <person name="Deng J."/>
            <person name="Jiang H."/>
            <person name="Liu Y."/>
            <person name="Qu J."/>
            <person name="Song X.-Z."/>
            <person name="Zhang L."/>
            <person name="Thornton R."/>
            <person name="Coyle M."/>
            <person name="Francisco L."/>
            <person name="Jackson L."/>
            <person name="Javaid M."/>
            <person name="Korchina V."/>
            <person name="Kovar C."/>
            <person name="Mata R."/>
            <person name="Mathew T."/>
            <person name="Ngo R."/>
            <person name="Nguyen L."/>
            <person name="Nguyen N."/>
            <person name="Okwuonu G."/>
            <person name="Ongeri F."/>
            <person name="Pham C."/>
            <person name="Simmons D."/>
            <person name="Wilczek-Boney K."/>
            <person name="Hale W."/>
            <person name="Jakkamsetti A."/>
            <person name="Pham P."/>
            <person name="Ruth R."/>
            <person name="San Lucas F."/>
            <person name="Warren J."/>
            <person name="Zhang J."/>
            <person name="Zhao Z."/>
            <person name="Zhou C."/>
            <person name="Zhu D."/>
            <person name="Lee S."/>
            <person name="Bess C."/>
            <person name="Blankenburg K."/>
            <person name="Forbes L."/>
            <person name="Fu Q."/>
            <person name="Gubbala S."/>
            <person name="Hirani K."/>
            <person name="Jayaseelan J.C."/>
            <person name="Lara F."/>
            <person name="Munidasa M."/>
            <person name="Palculict T."/>
            <person name="Patil S."/>
            <person name="Pu L.-L."/>
            <person name="Saada N."/>
            <person name="Tang L."/>
            <person name="Weissenberger G."/>
            <person name="Zhu Y."/>
            <person name="Hemphill L."/>
            <person name="Shang Y."/>
            <person name="Youmans B."/>
            <person name="Ayvaz T."/>
            <person name="Ross M."/>
            <person name="Santibanez J."/>
            <person name="Aqrawi P."/>
            <person name="Gross S."/>
            <person name="Joshi V."/>
            <person name="Fowler G."/>
            <person name="Nazareth L."/>
            <person name="Reid J."/>
            <person name="Worley K."/>
            <person name="Petrosino J."/>
            <person name="Highlander S."/>
            <person name="Gibbs R."/>
        </authorList>
    </citation>
    <scope>NUCLEOTIDE SEQUENCE [LARGE SCALE GENOMIC DNA]</scope>
    <source>
        <strain evidence="2 3">871</strain>
    </source>
</reference>
<dbReference type="AlphaFoldDB" id="G4CJE8"/>
<dbReference type="InterPro" id="IPR007048">
    <property type="entry name" value="IraD/Gp25-like"/>
</dbReference>
<sequence>MTMTPRSRHWQLAPEGEGIVQDAADIEQCILNILATRKGTDVCRPEFGSAHHDYIDTPEDVLVPNMVREVMLAIKTWEPRAVLEHIGFSGHAPHLFMSLHWRVADAVAGEIYQTDLAVKAT</sequence>
<name>G4CJE8_9NEIS</name>